<dbReference type="GeneID" id="36585956"/>
<evidence type="ECO:0000256" key="1">
    <source>
        <dbReference type="ARBA" id="ARBA00022801"/>
    </source>
</evidence>
<keyword evidence="1 2" id="KW-0378">Hydrolase</keyword>
<dbReference type="InterPro" id="IPR050300">
    <property type="entry name" value="GDXG_lipolytic_enzyme"/>
</dbReference>
<dbReference type="OrthoDB" id="3519112at2759"/>
<proteinExistence type="predicted"/>
<organism evidence="2 3">
    <name type="scientific">Hyaloscypha bicolor E</name>
    <dbReference type="NCBI Taxonomy" id="1095630"/>
    <lineage>
        <taxon>Eukaryota</taxon>
        <taxon>Fungi</taxon>
        <taxon>Dikarya</taxon>
        <taxon>Ascomycota</taxon>
        <taxon>Pezizomycotina</taxon>
        <taxon>Leotiomycetes</taxon>
        <taxon>Helotiales</taxon>
        <taxon>Hyaloscyphaceae</taxon>
        <taxon>Hyaloscypha</taxon>
        <taxon>Hyaloscypha bicolor</taxon>
    </lineage>
</organism>
<dbReference type="InterPro" id="IPR029058">
    <property type="entry name" value="AB_hydrolase_fold"/>
</dbReference>
<keyword evidence="3" id="KW-1185">Reference proteome</keyword>
<accession>A0A2J6TL06</accession>
<dbReference type="InParanoid" id="A0A2J6TL06"/>
<gene>
    <name evidence="2" type="ORF">K444DRAFT_584626</name>
</gene>
<dbReference type="PANTHER" id="PTHR48081">
    <property type="entry name" value="AB HYDROLASE SUPERFAMILY PROTEIN C4A8.06C"/>
    <property type="match status" value="1"/>
</dbReference>
<evidence type="ECO:0000313" key="3">
    <source>
        <dbReference type="Proteomes" id="UP000235371"/>
    </source>
</evidence>
<dbReference type="InterPro" id="IPR019436">
    <property type="entry name" value="Say1-like"/>
</dbReference>
<dbReference type="SUPFAM" id="SSF53474">
    <property type="entry name" value="alpha/beta-Hydrolases"/>
    <property type="match status" value="1"/>
</dbReference>
<dbReference type="Gene3D" id="3.40.50.1820">
    <property type="entry name" value="alpha/beta hydrolase"/>
    <property type="match status" value="1"/>
</dbReference>
<evidence type="ECO:0000313" key="2">
    <source>
        <dbReference type="EMBL" id="PMD63709.1"/>
    </source>
</evidence>
<dbReference type="EMBL" id="KZ613780">
    <property type="protein sequence ID" value="PMD63709.1"/>
    <property type="molecule type" value="Genomic_DNA"/>
</dbReference>
<dbReference type="AlphaFoldDB" id="A0A2J6TL06"/>
<dbReference type="GO" id="GO:0016787">
    <property type="term" value="F:hydrolase activity"/>
    <property type="evidence" value="ECO:0007669"/>
    <property type="project" value="UniProtKB-KW"/>
</dbReference>
<dbReference type="STRING" id="1095630.A0A2J6TL06"/>
<dbReference type="Proteomes" id="UP000235371">
    <property type="component" value="Unassembled WGS sequence"/>
</dbReference>
<dbReference type="Pfam" id="PF10340">
    <property type="entry name" value="Say1_Mug180"/>
    <property type="match status" value="1"/>
</dbReference>
<protein>
    <submittedName>
        <fullName evidence="2">Alpha/beta-hydrolase</fullName>
    </submittedName>
</protein>
<dbReference type="PANTHER" id="PTHR48081:SF31">
    <property type="entry name" value="STERYL ACETYL HYDROLASE MUG81-RELATED"/>
    <property type="match status" value="1"/>
</dbReference>
<name>A0A2J6TL06_9HELO</name>
<reference evidence="2 3" key="1">
    <citation type="submission" date="2016-04" db="EMBL/GenBank/DDBJ databases">
        <title>A degradative enzymes factory behind the ericoid mycorrhizal symbiosis.</title>
        <authorList>
            <consortium name="DOE Joint Genome Institute"/>
            <person name="Martino E."/>
            <person name="Morin E."/>
            <person name="Grelet G."/>
            <person name="Kuo A."/>
            <person name="Kohler A."/>
            <person name="Daghino S."/>
            <person name="Barry K."/>
            <person name="Choi C."/>
            <person name="Cichocki N."/>
            <person name="Clum A."/>
            <person name="Copeland A."/>
            <person name="Hainaut M."/>
            <person name="Haridas S."/>
            <person name="Labutti K."/>
            <person name="Lindquist E."/>
            <person name="Lipzen A."/>
            <person name="Khouja H.-R."/>
            <person name="Murat C."/>
            <person name="Ohm R."/>
            <person name="Olson A."/>
            <person name="Spatafora J."/>
            <person name="Veneault-Fourrey C."/>
            <person name="Henrissat B."/>
            <person name="Grigoriev I."/>
            <person name="Martin F."/>
            <person name="Perotto S."/>
        </authorList>
    </citation>
    <scope>NUCLEOTIDE SEQUENCE [LARGE SCALE GENOMIC DNA]</scope>
    <source>
        <strain evidence="2 3">E</strain>
    </source>
</reference>
<sequence length="367" mass="40768">MAELALSPQSRGIAPPLSLWGWISLLSKATGITITVLLHALKTSVRSPKNGLTTHQQIAYTGIRIYQSSLPATSIQNLRPSTTTTCKRFAKKHYMRHSPIQLPDGTIACWIGPKDALKVVIVFHGGGYMAAALTEHISIGFAFSDPTRKDLAVVVLQYRLASENANHYPIQLQQAVSLLQHLLHDLKIPSSFITLIGDSAGGHLLLSLLLHLTHPNPLTAPLKLETNLSSAILISPWVTVSTSATSMQLNSEKDILTISGLEYWGRNFLGGKEMDCWNTPLMAEGQWWGEVPCEEMLVLYGEDELFRDDIDEFCAKLKQANHAKTTALKFANEIHVHMVMNRFLKINKPCESEKVFAKWMNEHLGSR</sequence>
<dbReference type="RefSeq" id="XP_024740613.1">
    <property type="nucleotide sequence ID" value="XM_024877879.1"/>
</dbReference>